<evidence type="ECO:0000313" key="3">
    <source>
        <dbReference type="Proteomes" id="UP000539957"/>
    </source>
</evidence>
<comment type="caution">
    <text evidence="2">The sequence shown here is derived from an EMBL/GenBank/DDBJ whole genome shotgun (WGS) entry which is preliminary data.</text>
</comment>
<reference evidence="2 3" key="1">
    <citation type="submission" date="2020-08" db="EMBL/GenBank/DDBJ databases">
        <title>Functional genomics of gut bacteria from endangered species of beetles.</title>
        <authorList>
            <person name="Carlos-Shanley C."/>
        </authorList>
    </citation>
    <scope>NUCLEOTIDE SEQUENCE [LARGE SCALE GENOMIC DNA]</scope>
    <source>
        <strain evidence="2 3">S00123</strain>
    </source>
</reference>
<protein>
    <recommendedName>
        <fullName evidence="1">Phage tail assembly chaperone-like domain-containing protein</fullName>
    </recommendedName>
</protein>
<sequence>MSIVFSPSTRAFYPIDTWPHDLPDDIVAVEARVHARLFEDLGAGKILDVDANGYPVAVVAPSPSASELASQARRRRDREIADLQWLIERHRGEAALNLSTTLTHEDYLLVLRHVQDLRDVPEQDHFPSVIDWPVLPEEILATGA</sequence>
<dbReference type="EMBL" id="JACHKY010000002">
    <property type="protein sequence ID" value="MBB4797579.1"/>
    <property type="molecule type" value="Genomic_DNA"/>
</dbReference>
<dbReference type="Pfam" id="PF16778">
    <property type="entry name" value="Phage_tail_APC"/>
    <property type="match status" value="1"/>
</dbReference>
<dbReference type="AlphaFoldDB" id="A0A7W7ING5"/>
<evidence type="ECO:0000313" key="2">
    <source>
        <dbReference type="EMBL" id="MBB4797579.1"/>
    </source>
</evidence>
<accession>A0A7W7ING5</accession>
<name>A0A7W7ING5_9CAUL</name>
<dbReference type="InterPro" id="IPR031893">
    <property type="entry name" value="Phage_tail_APC"/>
</dbReference>
<organism evidence="2 3">
    <name type="scientific">Brevundimonas bullata</name>
    <dbReference type="NCBI Taxonomy" id="13160"/>
    <lineage>
        <taxon>Bacteria</taxon>
        <taxon>Pseudomonadati</taxon>
        <taxon>Pseudomonadota</taxon>
        <taxon>Alphaproteobacteria</taxon>
        <taxon>Caulobacterales</taxon>
        <taxon>Caulobacteraceae</taxon>
        <taxon>Brevundimonas</taxon>
    </lineage>
</organism>
<dbReference type="Proteomes" id="UP000539957">
    <property type="component" value="Unassembled WGS sequence"/>
</dbReference>
<keyword evidence="3" id="KW-1185">Reference proteome</keyword>
<dbReference type="RefSeq" id="WP_184268285.1">
    <property type="nucleotide sequence ID" value="NZ_JACHKY010000002.1"/>
</dbReference>
<proteinExistence type="predicted"/>
<evidence type="ECO:0000259" key="1">
    <source>
        <dbReference type="Pfam" id="PF16778"/>
    </source>
</evidence>
<gene>
    <name evidence="2" type="ORF">HNP32_001303</name>
</gene>
<feature type="domain" description="Phage tail assembly chaperone-like" evidence="1">
    <location>
        <begin position="70"/>
        <end position="137"/>
    </location>
</feature>